<proteinExistence type="predicted"/>
<dbReference type="Proteomes" id="UP001597512">
    <property type="component" value="Unassembled WGS sequence"/>
</dbReference>
<feature type="transmembrane region" description="Helical" evidence="1">
    <location>
        <begin position="90"/>
        <end position="112"/>
    </location>
</feature>
<feature type="transmembrane region" description="Helical" evidence="1">
    <location>
        <begin position="44"/>
        <end position="70"/>
    </location>
</feature>
<evidence type="ECO:0000313" key="3">
    <source>
        <dbReference type="Proteomes" id="UP001597512"/>
    </source>
</evidence>
<feature type="transmembrane region" description="Helical" evidence="1">
    <location>
        <begin position="12"/>
        <end position="37"/>
    </location>
</feature>
<dbReference type="RefSeq" id="WP_381498880.1">
    <property type="nucleotide sequence ID" value="NZ_JBHUOM010000002.1"/>
</dbReference>
<protein>
    <submittedName>
        <fullName evidence="2">Uncharacterized protein</fullName>
    </submittedName>
</protein>
<gene>
    <name evidence="2" type="ORF">ACFS25_08965</name>
</gene>
<reference evidence="3" key="1">
    <citation type="journal article" date="2019" name="Int. J. Syst. Evol. Microbiol.">
        <title>The Global Catalogue of Microorganisms (GCM) 10K type strain sequencing project: providing services to taxonomists for standard genome sequencing and annotation.</title>
        <authorList>
            <consortium name="The Broad Institute Genomics Platform"/>
            <consortium name="The Broad Institute Genome Sequencing Center for Infectious Disease"/>
            <person name="Wu L."/>
            <person name="Ma J."/>
        </authorList>
    </citation>
    <scope>NUCLEOTIDE SEQUENCE [LARGE SCALE GENOMIC DNA]</scope>
    <source>
        <strain evidence="3">KCTC 52490</strain>
    </source>
</reference>
<sequence>MQTLRPEYLAEIARQIGSLSAFLGGFAAAFFGTLLALNSPQRTISWALVSAAFASMAFVVAVVACTNLVIILHPQAPTSIAPESGGARVLAVLGFLLGAYALLLSIGLSGWLRSRRMGVVTSGLATGAGLLVTWLVISL</sequence>
<dbReference type="EMBL" id="JBHUOM010000002">
    <property type="protein sequence ID" value="MFD2933909.1"/>
    <property type="molecule type" value="Genomic_DNA"/>
</dbReference>
<comment type="caution">
    <text evidence="2">The sequence shown here is derived from an EMBL/GenBank/DDBJ whole genome shotgun (WGS) entry which is preliminary data.</text>
</comment>
<keyword evidence="3" id="KW-1185">Reference proteome</keyword>
<organism evidence="2 3">
    <name type="scientific">Spirosoma flavum</name>
    <dbReference type="NCBI Taxonomy" id="2048557"/>
    <lineage>
        <taxon>Bacteria</taxon>
        <taxon>Pseudomonadati</taxon>
        <taxon>Bacteroidota</taxon>
        <taxon>Cytophagia</taxon>
        <taxon>Cytophagales</taxon>
        <taxon>Cytophagaceae</taxon>
        <taxon>Spirosoma</taxon>
    </lineage>
</organism>
<name>A0ABW6AER7_9BACT</name>
<accession>A0ABW6AER7</accession>
<keyword evidence="1" id="KW-1133">Transmembrane helix</keyword>
<feature type="transmembrane region" description="Helical" evidence="1">
    <location>
        <begin position="119"/>
        <end position="137"/>
    </location>
</feature>
<keyword evidence="1" id="KW-0472">Membrane</keyword>
<keyword evidence="1" id="KW-0812">Transmembrane</keyword>
<evidence type="ECO:0000313" key="2">
    <source>
        <dbReference type="EMBL" id="MFD2933909.1"/>
    </source>
</evidence>
<evidence type="ECO:0000256" key="1">
    <source>
        <dbReference type="SAM" id="Phobius"/>
    </source>
</evidence>